<evidence type="ECO:0000313" key="1">
    <source>
        <dbReference type="EMBL" id="VAW91171.1"/>
    </source>
</evidence>
<evidence type="ECO:0008006" key="2">
    <source>
        <dbReference type="Google" id="ProtNLM"/>
    </source>
</evidence>
<name>A0A3B0ZHN1_9ZZZZ</name>
<organism evidence="1">
    <name type="scientific">hydrothermal vent metagenome</name>
    <dbReference type="NCBI Taxonomy" id="652676"/>
    <lineage>
        <taxon>unclassified sequences</taxon>
        <taxon>metagenomes</taxon>
        <taxon>ecological metagenomes</taxon>
    </lineage>
</organism>
<gene>
    <name evidence="1" type="ORF">MNBD_GAMMA23-182</name>
</gene>
<dbReference type="EMBL" id="UOFT01000004">
    <property type="protein sequence ID" value="VAW91171.1"/>
    <property type="molecule type" value="Genomic_DNA"/>
</dbReference>
<protein>
    <recommendedName>
        <fullName evidence="2">Sulfur relay protein DsrC</fullName>
    </recommendedName>
</protein>
<accession>A0A3B0ZHN1</accession>
<reference evidence="1" key="1">
    <citation type="submission" date="2018-06" db="EMBL/GenBank/DDBJ databases">
        <authorList>
            <person name="Zhirakovskaya E."/>
        </authorList>
    </citation>
    <scope>NUCLEOTIDE SEQUENCE</scope>
</reference>
<sequence length="61" mass="7035">MLMLSDLLIGNDVDTYEDLVKAVEAVARQGEMFFQMDVKPPFPDTPENWEQQLEARFTSAR</sequence>
<proteinExistence type="predicted"/>
<dbReference type="AlphaFoldDB" id="A0A3B0ZHN1"/>